<feature type="domain" description="Tyr recombinase" evidence="5">
    <location>
        <begin position="203"/>
        <end position="391"/>
    </location>
</feature>
<dbReference type="RefSeq" id="WP_112927514.1">
    <property type="nucleotide sequence ID" value="NZ_CP029556.1"/>
</dbReference>
<dbReference type="InterPro" id="IPR038488">
    <property type="entry name" value="Integrase_DNA-bd_sf"/>
</dbReference>
<dbReference type="InterPro" id="IPR013762">
    <property type="entry name" value="Integrase-like_cat_sf"/>
</dbReference>
<reference evidence="7" key="1">
    <citation type="submission" date="2018-05" db="EMBL/GenBank/DDBJ databases">
        <title>Luteimonas pekinense sp. nov., isolated from human Meibomian gland secretions, Beijing, China.</title>
        <authorList>
            <person name="Wen T."/>
            <person name="Bai H."/>
            <person name="Lv H."/>
        </authorList>
    </citation>
    <scope>NUCLEOTIDE SEQUENCE [LARGE SCALE GENOMIC DNA]</scope>
    <source>
        <strain evidence="7">83-4</strain>
    </source>
</reference>
<sequence>MPLTEVVIRQAKPDAKTKRIYDTGGLYLEITPSGSKLWRWKFRFAGKERRLALGSYPATGLKDARQRRDEARSRLEAGIDPSAHRRAEKLTGSDRAANSFERIAREWLAVKEHEWTEKQFLKEQARIENHATPYIGGRPIADLGVMDIRPLIDRLVRANHLEQAHRLRFQLSRVFKFAIATERAARDPAADLSAVLPSRRKQRHPTITDPDTIGQLLRCIDGFEGSFPVACALKLAPLWFCRPGEIRMAEWSQINLDSEDPQYVVPPINRKLRRAAKESPDTPSHVIPLSRQAVEILRELHLVTGRGKYLFPGARDPRRNMSDGAINAAIARIGFKGKIVGHGFRHMASTLLREQGWSREAVEAQLSHEIGGTEGVYNLAKYLPERRNMMQAWADYLDELKNPQSSQNS</sequence>
<keyword evidence="3" id="KW-0238">DNA-binding</keyword>
<dbReference type="CDD" id="cd00801">
    <property type="entry name" value="INT_P4_C"/>
    <property type="match status" value="1"/>
</dbReference>
<dbReference type="KEGG" id="lue:DCD74_12095"/>
<dbReference type="Gene3D" id="1.10.150.130">
    <property type="match status" value="1"/>
</dbReference>
<dbReference type="Gene3D" id="1.10.443.10">
    <property type="entry name" value="Intergrase catalytic core"/>
    <property type="match status" value="1"/>
</dbReference>
<organism evidence="6 7">
    <name type="scientific">Solilutibacter oculi</name>
    <dbReference type="NCBI Taxonomy" id="2698682"/>
    <lineage>
        <taxon>Bacteria</taxon>
        <taxon>Pseudomonadati</taxon>
        <taxon>Pseudomonadota</taxon>
        <taxon>Gammaproteobacteria</taxon>
        <taxon>Lysobacterales</taxon>
        <taxon>Lysobacteraceae</taxon>
        <taxon>Solilutibacter</taxon>
    </lineage>
</organism>
<dbReference type="EMBL" id="CP029556">
    <property type="protein sequence ID" value="AXA85309.1"/>
    <property type="molecule type" value="Genomic_DNA"/>
</dbReference>
<keyword evidence="2" id="KW-0229">DNA integration</keyword>
<comment type="similarity">
    <text evidence="1">Belongs to the 'phage' integrase family.</text>
</comment>
<evidence type="ECO:0000256" key="4">
    <source>
        <dbReference type="ARBA" id="ARBA00023172"/>
    </source>
</evidence>
<evidence type="ECO:0000313" key="6">
    <source>
        <dbReference type="EMBL" id="AXA85309.1"/>
    </source>
</evidence>
<dbReference type="InterPro" id="IPR011010">
    <property type="entry name" value="DNA_brk_join_enz"/>
</dbReference>
<dbReference type="OrthoDB" id="9795573at2"/>
<evidence type="ECO:0000259" key="5">
    <source>
        <dbReference type="PROSITE" id="PS51898"/>
    </source>
</evidence>
<dbReference type="InterPro" id="IPR050808">
    <property type="entry name" value="Phage_Integrase"/>
</dbReference>
<dbReference type="Pfam" id="PF22022">
    <property type="entry name" value="Phage_int_M"/>
    <property type="match status" value="1"/>
</dbReference>
<dbReference type="InterPro" id="IPR002104">
    <property type="entry name" value="Integrase_catalytic"/>
</dbReference>
<keyword evidence="7" id="KW-1185">Reference proteome</keyword>
<gene>
    <name evidence="6" type="ORF">DCD74_12095</name>
</gene>
<dbReference type="AlphaFoldDB" id="A0A344J8E9"/>
<dbReference type="PANTHER" id="PTHR30629">
    <property type="entry name" value="PROPHAGE INTEGRASE"/>
    <property type="match status" value="1"/>
</dbReference>
<accession>A0A344J8E9</accession>
<dbReference type="Gene3D" id="3.30.160.390">
    <property type="entry name" value="Integrase, DNA-binding domain"/>
    <property type="match status" value="1"/>
</dbReference>
<evidence type="ECO:0000256" key="1">
    <source>
        <dbReference type="ARBA" id="ARBA00008857"/>
    </source>
</evidence>
<dbReference type="InterPro" id="IPR025166">
    <property type="entry name" value="Integrase_DNA_bind_dom"/>
</dbReference>
<dbReference type="Pfam" id="PF13356">
    <property type="entry name" value="Arm-DNA-bind_3"/>
    <property type="match status" value="1"/>
</dbReference>
<proteinExistence type="inferred from homology"/>
<dbReference type="SUPFAM" id="SSF56349">
    <property type="entry name" value="DNA breaking-rejoining enzymes"/>
    <property type="match status" value="1"/>
</dbReference>
<dbReference type="Pfam" id="PF00589">
    <property type="entry name" value="Phage_integrase"/>
    <property type="match status" value="1"/>
</dbReference>
<dbReference type="InterPro" id="IPR053876">
    <property type="entry name" value="Phage_int_M"/>
</dbReference>
<name>A0A344J8E9_9GAMM</name>
<dbReference type="PANTHER" id="PTHR30629:SF2">
    <property type="entry name" value="PROPHAGE INTEGRASE INTS-RELATED"/>
    <property type="match status" value="1"/>
</dbReference>
<dbReference type="InterPro" id="IPR010998">
    <property type="entry name" value="Integrase_recombinase_N"/>
</dbReference>
<evidence type="ECO:0000256" key="2">
    <source>
        <dbReference type="ARBA" id="ARBA00022908"/>
    </source>
</evidence>
<dbReference type="PROSITE" id="PS51898">
    <property type="entry name" value="TYR_RECOMBINASE"/>
    <property type="match status" value="1"/>
</dbReference>
<dbReference type="GO" id="GO:0015074">
    <property type="term" value="P:DNA integration"/>
    <property type="evidence" value="ECO:0007669"/>
    <property type="project" value="UniProtKB-KW"/>
</dbReference>
<dbReference type="Proteomes" id="UP000251842">
    <property type="component" value="Chromosome"/>
</dbReference>
<evidence type="ECO:0000313" key="7">
    <source>
        <dbReference type="Proteomes" id="UP000251842"/>
    </source>
</evidence>
<keyword evidence="4" id="KW-0233">DNA recombination</keyword>
<evidence type="ECO:0000256" key="3">
    <source>
        <dbReference type="ARBA" id="ARBA00023125"/>
    </source>
</evidence>
<protein>
    <submittedName>
        <fullName evidence="6">Integrase</fullName>
    </submittedName>
</protein>
<dbReference type="GO" id="GO:0006310">
    <property type="term" value="P:DNA recombination"/>
    <property type="evidence" value="ECO:0007669"/>
    <property type="project" value="UniProtKB-KW"/>
</dbReference>
<dbReference type="GO" id="GO:0003677">
    <property type="term" value="F:DNA binding"/>
    <property type="evidence" value="ECO:0007669"/>
    <property type="project" value="UniProtKB-KW"/>
</dbReference>